<evidence type="ECO:0000313" key="1">
    <source>
        <dbReference type="EMBL" id="GAY21953.1"/>
    </source>
</evidence>
<reference evidence="1 2" key="1">
    <citation type="journal article" date="2013" name="Biodegradation">
        <title>Occurrence of 4-tert-butylphenol (4-t-BP) biodegradation in an aquatic sample caused by the presence of Spirodela polyrrhiza and isolation of a 4-t-BP-utilizing bacterium.</title>
        <authorList>
            <person name="Ogata Y."/>
            <person name="Toyama T."/>
            <person name="Yu N."/>
            <person name="Wang X."/>
            <person name="Sei K."/>
            <person name="Ike M."/>
        </authorList>
    </citation>
    <scope>NUCLEOTIDE SEQUENCE [LARGE SCALE GENOMIC DNA]</scope>
    <source>
        <strain evidence="1 2">OMI</strain>
    </source>
</reference>
<dbReference type="EMBL" id="BEWI01000031">
    <property type="protein sequence ID" value="GAY21953.1"/>
    <property type="molecule type" value="Genomic_DNA"/>
</dbReference>
<proteinExistence type="predicted"/>
<name>A0A292ZGI2_SPHSA</name>
<protein>
    <submittedName>
        <fullName evidence="1">Uncharacterized protein</fullName>
    </submittedName>
</protein>
<gene>
    <name evidence="1" type="ORF">SFOMI_2506</name>
</gene>
<dbReference type="AlphaFoldDB" id="A0A292ZGI2"/>
<evidence type="ECO:0000313" key="2">
    <source>
        <dbReference type="Proteomes" id="UP000221538"/>
    </source>
</evidence>
<sequence>MLRKLDPGIPQLARVIGIEAAENWLGGYRKRHFQIGEQDIFSDSGHGRV</sequence>
<organism evidence="1 2">
    <name type="scientific">Sphingobium fuliginis (strain ATCC 27551)</name>
    <dbReference type="NCBI Taxonomy" id="336203"/>
    <lineage>
        <taxon>Bacteria</taxon>
        <taxon>Pseudomonadati</taxon>
        <taxon>Pseudomonadota</taxon>
        <taxon>Alphaproteobacteria</taxon>
        <taxon>Sphingomonadales</taxon>
        <taxon>Sphingomonadaceae</taxon>
        <taxon>Sphingobium</taxon>
    </lineage>
</organism>
<accession>A0A292ZGI2</accession>
<comment type="caution">
    <text evidence="1">The sequence shown here is derived from an EMBL/GenBank/DDBJ whole genome shotgun (WGS) entry which is preliminary data.</text>
</comment>
<reference evidence="1 2" key="2">
    <citation type="journal article" date="2013" name="Environ. Sci. Technol.">
        <title>The 4-tert-butylphenol-utilizing bacterium Sphingobium fuliginis OMI can degrade bisphenols via phenolic ring hydroxylation and meta-cleavage pathway.</title>
        <authorList>
            <person name="Ogata Y."/>
            <person name="Goda S."/>
            <person name="Toyama T."/>
            <person name="Sei K."/>
            <person name="Ike M."/>
        </authorList>
    </citation>
    <scope>NUCLEOTIDE SEQUENCE [LARGE SCALE GENOMIC DNA]</scope>
    <source>
        <strain evidence="1 2">OMI</strain>
    </source>
</reference>
<dbReference type="Proteomes" id="UP000221538">
    <property type="component" value="Unassembled WGS sequence"/>
</dbReference>